<dbReference type="KEGG" id="psoj:PHYSODRAFT_261622"/>
<dbReference type="GeneID" id="20639300"/>
<evidence type="ECO:0000313" key="1">
    <source>
        <dbReference type="EMBL" id="EGZ27587.1"/>
    </source>
</evidence>
<dbReference type="Proteomes" id="UP000002640">
    <property type="component" value="Unassembled WGS sequence"/>
</dbReference>
<dbReference type="EMBL" id="JH159151">
    <property type="protein sequence ID" value="EGZ27587.1"/>
    <property type="molecule type" value="Genomic_DNA"/>
</dbReference>
<dbReference type="PANTHER" id="PTHR40866:SF1">
    <property type="entry name" value="BED-TYPE DOMAIN-CONTAINING PROTEIN"/>
    <property type="match status" value="1"/>
</dbReference>
<dbReference type="AlphaFoldDB" id="G4YF04"/>
<dbReference type="InParanoid" id="G4YF04"/>
<sequence length="291" mass="31818">MTAFLLASVYPSVVKNASNRYAWLRWVVTGNLQLSFCESKEMRQYTKLNHISVETLTAIMEAVTKAVEKMIADPQYPLLSLAPVMDEPDDQLIADGHLTDKKVPTFFAKLSAKTPLTAGLRQDTRWSSAFSMLKRYFMLHVTGKPPGRRVCLQAPAGDAFTLMDVRVLFGELLKSHPSFAKYLATDADIGHSAVFEQAVVKVLDAQAALLTDGEVAALEPFKRAQAPGEGMDCMTAGKEGFAVRTLKRRKLAAAPAMYELLEAIPPTSTWWRGCLASPALCCAMSATASPL</sequence>
<gene>
    <name evidence="1" type="ORF">PHYSODRAFT_261622</name>
</gene>
<dbReference type="PANTHER" id="PTHR40866">
    <property type="entry name" value="BED-TYPE DOMAIN-CONTAINING PROTEIN"/>
    <property type="match status" value="1"/>
</dbReference>
<proteinExistence type="predicted"/>
<protein>
    <submittedName>
        <fullName evidence="1">Uncharacterized protein</fullName>
    </submittedName>
</protein>
<keyword evidence="2" id="KW-1185">Reference proteome</keyword>
<reference evidence="1 2" key="1">
    <citation type="journal article" date="2006" name="Science">
        <title>Phytophthora genome sequences uncover evolutionary origins and mechanisms of pathogenesis.</title>
        <authorList>
            <person name="Tyler B.M."/>
            <person name="Tripathy S."/>
            <person name="Zhang X."/>
            <person name="Dehal P."/>
            <person name="Jiang R.H."/>
            <person name="Aerts A."/>
            <person name="Arredondo F.D."/>
            <person name="Baxter L."/>
            <person name="Bensasson D."/>
            <person name="Beynon J.L."/>
            <person name="Chapman J."/>
            <person name="Damasceno C.M."/>
            <person name="Dorrance A.E."/>
            <person name="Dou D."/>
            <person name="Dickerman A.W."/>
            <person name="Dubchak I.L."/>
            <person name="Garbelotto M."/>
            <person name="Gijzen M."/>
            <person name="Gordon S.G."/>
            <person name="Govers F."/>
            <person name="Grunwald N.J."/>
            <person name="Huang W."/>
            <person name="Ivors K.L."/>
            <person name="Jones R.W."/>
            <person name="Kamoun S."/>
            <person name="Krampis K."/>
            <person name="Lamour K.H."/>
            <person name="Lee M.K."/>
            <person name="McDonald W.H."/>
            <person name="Medina M."/>
            <person name="Meijer H.J."/>
            <person name="Nordberg E.K."/>
            <person name="Maclean D.J."/>
            <person name="Ospina-Giraldo M.D."/>
            <person name="Morris P.F."/>
            <person name="Phuntumart V."/>
            <person name="Putnam N.H."/>
            <person name="Rash S."/>
            <person name="Rose J.K."/>
            <person name="Sakihama Y."/>
            <person name="Salamov A.A."/>
            <person name="Savidor A."/>
            <person name="Scheuring C.F."/>
            <person name="Smith B.M."/>
            <person name="Sobral B.W."/>
            <person name="Terry A."/>
            <person name="Torto-Alalibo T.A."/>
            <person name="Win J."/>
            <person name="Xu Z."/>
            <person name="Zhang H."/>
            <person name="Grigoriev I.V."/>
            <person name="Rokhsar D.S."/>
            <person name="Boore J.L."/>
        </authorList>
    </citation>
    <scope>NUCLEOTIDE SEQUENCE [LARGE SCALE GENOMIC DNA]</scope>
    <source>
        <strain evidence="1 2">P6497</strain>
    </source>
</reference>
<dbReference type="RefSeq" id="XP_009514862.1">
    <property type="nucleotide sequence ID" value="XM_009516567.1"/>
</dbReference>
<name>G4YF04_PHYSP</name>
<evidence type="ECO:0000313" key="2">
    <source>
        <dbReference type="Proteomes" id="UP000002640"/>
    </source>
</evidence>
<organism evidence="1 2">
    <name type="scientific">Phytophthora sojae (strain P6497)</name>
    <name type="common">Soybean stem and root rot agent</name>
    <name type="synonym">Phytophthora megasperma f. sp. glycines</name>
    <dbReference type="NCBI Taxonomy" id="1094619"/>
    <lineage>
        <taxon>Eukaryota</taxon>
        <taxon>Sar</taxon>
        <taxon>Stramenopiles</taxon>
        <taxon>Oomycota</taxon>
        <taxon>Peronosporomycetes</taxon>
        <taxon>Peronosporales</taxon>
        <taxon>Peronosporaceae</taxon>
        <taxon>Phytophthora</taxon>
    </lineage>
</organism>
<accession>G4YF04</accession>